<organism evidence="2 3">
    <name type="scientific">Pontibacter populi</name>
    <dbReference type="NCBI Taxonomy" id="890055"/>
    <lineage>
        <taxon>Bacteria</taxon>
        <taxon>Pseudomonadati</taxon>
        <taxon>Bacteroidota</taxon>
        <taxon>Cytophagia</taxon>
        <taxon>Cytophagales</taxon>
        <taxon>Hymenobacteraceae</taxon>
        <taxon>Pontibacter</taxon>
    </lineage>
</organism>
<sequence>MVEINVERKKKPVWPWILLLLIVGLIIWAIVEMTNDNNETVIDENSGTGMVIPAHQLQPYNYKKIA</sequence>
<keyword evidence="3" id="KW-1185">Reference proteome</keyword>
<gene>
    <name evidence="2" type="ORF">KYK27_08505</name>
</gene>
<dbReference type="EMBL" id="JAHWXQ010000002">
    <property type="protein sequence ID" value="MBW3365082.1"/>
    <property type="molecule type" value="Genomic_DNA"/>
</dbReference>
<dbReference type="RefSeq" id="WP_199109607.1">
    <property type="nucleotide sequence ID" value="NZ_JAHWXQ010000002.1"/>
</dbReference>
<accession>A0ABS6XAQ0</accession>
<evidence type="ECO:0000313" key="2">
    <source>
        <dbReference type="EMBL" id="MBW3365082.1"/>
    </source>
</evidence>
<evidence type="ECO:0000256" key="1">
    <source>
        <dbReference type="SAM" id="Phobius"/>
    </source>
</evidence>
<proteinExistence type="predicted"/>
<protein>
    <submittedName>
        <fullName evidence="2">Uncharacterized protein</fullName>
    </submittedName>
</protein>
<keyword evidence="1" id="KW-0472">Membrane</keyword>
<reference evidence="2 3" key="1">
    <citation type="submission" date="2021-07" db="EMBL/GenBank/DDBJ databases">
        <authorList>
            <person name="Kim M.K."/>
        </authorList>
    </citation>
    <scope>NUCLEOTIDE SEQUENCE [LARGE SCALE GENOMIC DNA]</scope>
    <source>
        <strain evidence="2 3">HLY7-15</strain>
    </source>
</reference>
<keyword evidence="1" id="KW-0812">Transmembrane</keyword>
<keyword evidence="1" id="KW-1133">Transmembrane helix</keyword>
<evidence type="ECO:0000313" key="3">
    <source>
        <dbReference type="Proteomes" id="UP000774935"/>
    </source>
</evidence>
<dbReference type="Proteomes" id="UP000774935">
    <property type="component" value="Unassembled WGS sequence"/>
</dbReference>
<feature type="transmembrane region" description="Helical" evidence="1">
    <location>
        <begin position="12"/>
        <end position="31"/>
    </location>
</feature>
<comment type="caution">
    <text evidence="2">The sequence shown here is derived from an EMBL/GenBank/DDBJ whole genome shotgun (WGS) entry which is preliminary data.</text>
</comment>
<name>A0ABS6XAQ0_9BACT</name>